<evidence type="ECO:0000313" key="2">
    <source>
        <dbReference type="EMBL" id="KAK6916420.1"/>
    </source>
</evidence>
<proteinExistence type="predicted"/>
<name>A0AAN8UJ77_9MAGN</name>
<gene>
    <name evidence="2" type="ORF">RJ641_019281</name>
</gene>
<dbReference type="InterPro" id="IPR012337">
    <property type="entry name" value="RNaseH-like_sf"/>
</dbReference>
<dbReference type="InterPro" id="IPR044730">
    <property type="entry name" value="RNase_H-like_dom_plant"/>
</dbReference>
<keyword evidence="3" id="KW-1185">Reference proteome</keyword>
<dbReference type="EMBL" id="JBAMMX010000024">
    <property type="protein sequence ID" value="KAK6916420.1"/>
    <property type="molecule type" value="Genomic_DNA"/>
</dbReference>
<accession>A0AAN8UJ77</accession>
<dbReference type="GO" id="GO:0004523">
    <property type="term" value="F:RNA-DNA hybrid ribonuclease activity"/>
    <property type="evidence" value="ECO:0007669"/>
    <property type="project" value="InterPro"/>
</dbReference>
<evidence type="ECO:0000313" key="3">
    <source>
        <dbReference type="Proteomes" id="UP001370490"/>
    </source>
</evidence>
<dbReference type="InterPro" id="IPR053151">
    <property type="entry name" value="RNase_H-like"/>
</dbReference>
<dbReference type="InterPro" id="IPR002156">
    <property type="entry name" value="RNaseH_domain"/>
</dbReference>
<dbReference type="Pfam" id="PF13456">
    <property type="entry name" value="RVT_3"/>
    <property type="match status" value="1"/>
</dbReference>
<dbReference type="InterPro" id="IPR036397">
    <property type="entry name" value="RNaseH_sf"/>
</dbReference>
<dbReference type="GO" id="GO:0003676">
    <property type="term" value="F:nucleic acid binding"/>
    <property type="evidence" value="ECO:0007669"/>
    <property type="project" value="InterPro"/>
</dbReference>
<protein>
    <submittedName>
        <fullName evidence="2">Ribonuclease H domain</fullName>
    </submittedName>
</protein>
<dbReference type="Gene3D" id="3.30.420.10">
    <property type="entry name" value="Ribonuclease H-like superfamily/Ribonuclease H"/>
    <property type="match status" value="1"/>
</dbReference>
<reference evidence="2 3" key="1">
    <citation type="submission" date="2023-12" db="EMBL/GenBank/DDBJ databases">
        <title>A high-quality genome assembly for Dillenia turbinata (Dilleniales).</title>
        <authorList>
            <person name="Chanderbali A."/>
        </authorList>
    </citation>
    <scope>NUCLEOTIDE SEQUENCE [LARGE SCALE GENOMIC DNA]</scope>
    <source>
        <strain evidence="2">LSX21</strain>
        <tissue evidence="2">Leaf</tissue>
    </source>
</reference>
<comment type="caution">
    <text evidence="2">The sequence shown here is derived from an EMBL/GenBank/DDBJ whole genome shotgun (WGS) entry which is preliminary data.</text>
</comment>
<dbReference type="SUPFAM" id="SSF53098">
    <property type="entry name" value="Ribonuclease H-like"/>
    <property type="match status" value="1"/>
</dbReference>
<dbReference type="PANTHER" id="PTHR47723">
    <property type="entry name" value="OS05G0353850 PROTEIN"/>
    <property type="match status" value="1"/>
</dbReference>
<organism evidence="2 3">
    <name type="scientific">Dillenia turbinata</name>
    <dbReference type="NCBI Taxonomy" id="194707"/>
    <lineage>
        <taxon>Eukaryota</taxon>
        <taxon>Viridiplantae</taxon>
        <taxon>Streptophyta</taxon>
        <taxon>Embryophyta</taxon>
        <taxon>Tracheophyta</taxon>
        <taxon>Spermatophyta</taxon>
        <taxon>Magnoliopsida</taxon>
        <taxon>eudicotyledons</taxon>
        <taxon>Gunneridae</taxon>
        <taxon>Pentapetalae</taxon>
        <taxon>Dilleniales</taxon>
        <taxon>Dilleniaceae</taxon>
        <taxon>Dillenia</taxon>
    </lineage>
</organism>
<dbReference type="Proteomes" id="UP001370490">
    <property type="component" value="Unassembled WGS sequence"/>
</dbReference>
<sequence>MAFPNLIAWRHPPPEHYKLNIYGSVTSISGLAAGGGLIWDSNGKWIAGFTVNIGIASPLSVELRSIKEGLNLVSRLNLSNTLFETDSMDIVNIFNRGTPSSHPLLHTINDCMLLRRSCSSHPFSFIHKEGNQPADLLAKLGHQAPPSLHILYHPPQEIIPLLLADDLSTPFVRKAL</sequence>
<dbReference type="CDD" id="cd06222">
    <property type="entry name" value="RNase_H_like"/>
    <property type="match status" value="1"/>
</dbReference>
<feature type="domain" description="RNase H type-1" evidence="1">
    <location>
        <begin position="22"/>
        <end position="140"/>
    </location>
</feature>
<evidence type="ECO:0000259" key="1">
    <source>
        <dbReference type="Pfam" id="PF13456"/>
    </source>
</evidence>
<dbReference type="AlphaFoldDB" id="A0AAN8UJ77"/>
<dbReference type="PANTHER" id="PTHR47723:SF19">
    <property type="entry name" value="POLYNUCLEOTIDYL TRANSFERASE, RIBONUCLEASE H-LIKE SUPERFAMILY PROTEIN"/>
    <property type="match status" value="1"/>
</dbReference>